<feature type="transmembrane region" description="Helical" evidence="8">
    <location>
        <begin position="99"/>
        <end position="121"/>
    </location>
</feature>
<evidence type="ECO:0000256" key="1">
    <source>
        <dbReference type="ARBA" id="ARBA00004429"/>
    </source>
</evidence>
<dbReference type="Pfam" id="PF05977">
    <property type="entry name" value="MFS_3"/>
    <property type="match status" value="1"/>
</dbReference>
<feature type="transmembrane region" description="Helical" evidence="8">
    <location>
        <begin position="234"/>
        <end position="256"/>
    </location>
</feature>
<dbReference type="EMBL" id="FLUV01000218">
    <property type="protein sequence ID" value="SBW18188.1"/>
    <property type="molecule type" value="Genomic_DNA"/>
</dbReference>
<evidence type="ECO:0000256" key="5">
    <source>
        <dbReference type="ARBA" id="ARBA00022989"/>
    </source>
</evidence>
<evidence type="ECO:0000256" key="3">
    <source>
        <dbReference type="ARBA" id="ARBA00022475"/>
    </source>
</evidence>
<keyword evidence="6 8" id="KW-0472">Membrane</keyword>
<dbReference type="GO" id="GO:0005886">
    <property type="term" value="C:plasma membrane"/>
    <property type="evidence" value="ECO:0007669"/>
    <property type="project" value="UniProtKB-SubCell"/>
</dbReference>
<feature type="transmembrane region" description="Helical" evidence="8">
    <location>
        <begin position="398"/>
        <end position="419"/>
    </location>
</feature>
<keyword evidence="5 8" id="KW-1133">Transmembrane helix</keyword>
<feature type="region of interest" description="Disordered" evidence="7">
    <location>
        <begin position="433"/>
        <end position="461"/>
    </location>
</feature>
<comment type="subcellular location">
    <subcellularLocation>
        <location evidence="1">Cell inner membrane</location>
        <topology evidence="1">Multi-pass membrane protein</topology>
    </subcellularLocation>
</comment>
<feature type="transmembrane region" description="Helical" evidence="8">
    <location>
        <begin position="307"/>
        <end position="325"/>
    </location>
</feature>
<evidence type="ECO:0000256" key="8">
    <source>
        <dbReference type="SAM" id="Phobius"/>
    </source>
</evidence>
<sequence length="461" mass="46827">MRARGPTSGTRLTLRSVAQRLLADISPLRAYPTYRRMWAGETVSALGSQITATAVPLQVYDITHSSFQVGLASLVALVPLVACGLLGGAIADAVDRRRLALVTSSGLAAVSAGLLLFALVAGGAGPVWPLFCLIAVQSALVSVDGPARRAMTPNLVPLRELPAATALQQIGWNTALTAGPLIAGMSVTAGGYTLAYTLDLATFVAALYSLARLPPMPPQGGGRRAGRASIGEGLAFLGGQPVVLMTFVVDIIAMIFGMPRALFPELARTQFDGGTTTASMLYSAVAAGALLGAGLSGPLGRINRQGLAVVVAIVVWGGAIAGFGLTHTLAVGVLLLALAGAADMVSAVFRTSILNVATPDAMRGRLQGVFLVVVAGGPRLGDLEAGSAAALVSPAFSVVSGGLTCIGGLLLATAAVPALRRYDAREAIAKAEATTSAHVHEQASPDAAASTRPSRLEISQQ</sequence>
<dbReference type="InterPro" id="IPR036259">
    <property type="entry name" value="MFS_trans_sf"/>
</dbReference>
<feature type="transmembrane region" description="Helical" evidence="8">
    <location>
        <begin position="67"/>
        <end position="87"/>
    </location>
</feature>
<evidence type="ECO:0000256" key="7">
    <source>
        <dbReference type="SAM" id="MobiDB-lite"/>
    </source>
</evidence>
<evidence type="ECO:0000313" key="10">
    <source>
        <dbReference type="Proteomes" id="UP000199013"/>
    </source>
</evidence>
<accession>A0A1C3NTW1</accession>
<dbReference type="Proteomes" id="UP000199013">
    <property type="component" value="Unassembled WGS sequence"/>
</dbReference>
<keyword evidence="2" id="KW-0813">Transport</keyword>
<keyword evidence="10" id="KW-1185">Reference proteome</keyword>
<gene>
    <name evidence="9" type="ORF">FDG2_0563</name>
</gene>
<dbReference type="Gene3D" id="1.20.1250.20">
    <property type="entry name" value="MFS general substrate transporter like domains"/>
    <property type="match status" value="1"/>
</dbReference>
<evidence type="ECO:0000256" key="2">
    <source>
        <dbReference type="ARBA" id="ARBA00022448"/>
    </source>
</evidence>
<dbReference type="AlphaFoldDB" id="A0A1C3NTW1"/>
<keyword evidence="3" id="KW-1003">Cell membrane</keyword>
<evidence type="ECO:0000256" key="6">
    <source>
        <dbReference type="ARBA" id="ARBA00023136"/>
    </source>
</evidence>
<feature type="transmembrane region" description="Helical" evidence="8">
    <location>
        <begin position="276"/>
        <end position="295"/>
    </location>
</feature>
<dbReference type="PANTHER" id="PTHR23513:SF9">
    <property type="entry name" value="ENTEROBACTIN EXPORTER ENTS"/>
    <property type="match status" value="1"/>
</dbReference>
<dbReference type="InterPro" id="IPR010290">
    <property type="entry name" value="TM_effector"/>
</dbReference>
<evidence type="ECO:0000256" key="4">
    <source>
        <dbReference type="ARBA" id="ARBA00022692"/>
    </source>
</evidence>
<protein>
    <submittedName>
        <fullName evidence="9">Major facilitator superfamily protein</fullName>
    </submittedName>
</protein>
<dbReference type="SUPFAM" id="SSF103473">
    <property type="entry name" value="MFS general substrate transporter"/>
    <property type="match status" value="1"/>
</dbReference>
<reference evidence="10" key="1">
    <citation type="submission" date="2016-02" db="EMBL/GenBank/DDBJ databases">
        <authorList>
            <person name="Wibberg D."/>
        </authorList>
    </citation>
    <scope>NUCLEOTIDE SEQUENCE [LARGE SCALE GENOMIC DNA]</scope>
</reference>
<evidence type="ECO:0000313" key="9">
    <source>
        <dbReference type="EMBL" id="SBW18188.1"/>
    </source>
</evidence>
<feature type="transmembrane region" description="Helical" evidence="8">
    <location>
        <begin position="193"/>
        <end position="213"/>
    </location>
</feature>
<feature type="compositionally biased region" description="Polar residues" evidence="7">
    <location>
        <begin position="451"/>
        <end position="461"/>
    </location>
</feature>
<dbReference type="PANTHER" id="PTHR23513">
    <property type="entry name" value="INTEGRAL MEMBRANE EFFLUX PROTEIN-RELATED"/>
    <property type="match status" value="1"/>
</dbReference>
<dbReference type="CDD" id="cd06173">
    <property type="entry name" value="MFS_MefA_like"/>
    <property type="match status" value="1"/>
</dbReference>
<proteinExistence type="predicted"/>
<organism evidence="9 10">
    <name type="scientific">Candidatus Protofrankia californiensis</name>
    <dbReference type="NCBI Taxonomy" id="1839754"/>
    <lineage>
        <taxon>Bacteria</taxon>
        <taxon>Bacillati</taxon>
        <taxon>Actinomycetota</taxon>
        <taxon>Actinomycetes</taxon>
        <taxon>Frankiales</taxon>
        <taxon>Frankiaceae</taxon>
        <taxon>Protofrankia</taxon>
    </lineage>
</organism>
<name>A0A1C3NTW1_9ACTN</name>
<keyword evidence="4 8" id="KW-0812">Transmembrane</keyword>